<comment type="caution">
    <text evidence="1">The sequence shown here is derived from an EMBL/GenBank/DDBJ whole genome shotgun (WGS) entry which is preliminary data.</text>
</comment>
<gene>
    <name evidence="1" type="ORF">AFUS01_LOCUS21768</name>
</gene>
<dbReference type="Proteomes" id="UP000708208">
    <property type="component" value="Unassembled WGS sequence"/>
</dbReference>
<evidence type="ECO:0000313" key="1">
    <source>
        <dbReference type="EMBL" id="CAG7733315.1"/>
    </source>
</evidence>
<protein>
    <submittedName>
        <fullName evidence="1">Uncharacterized protein</fullName>
    </submittedName>
</protein>
<keyword evidence="2" id="KW-1185">Reference proteome</keyword>
<accession>A0A8J2KVU1</accession>
<organism evidence="1 2">
    <name type="scientific">Allacma fusca</name>
    <dbReference type="NCBI Taxonomy" id="39272"/>
    <lineage>
        <taxon>Eukaryota</taxon>
        <taxon>Metazoa</taxon>
        <taxon>Ecdysozoa</taxon>
        <taxon>Arthropoda</taxon>
        <taxon>Hexapoda</taxon>
        <taxon>Collembola</taxon>
        <taxon>Symphypleona</taxon>
        <taxon>Sminthuridae</taxon>
        <taxon>Allacma</taxon>
    </lineage>
</organism>
<evidence type="ECO:0000313" key="2">
    <source>
        <dbReference type="Proteomes" id="UP000708208"/>
    </source>
</evidence>
<sequence length="12" mass="1601">MHRFFFKRCKSN</sequence>
<name>A0A8J2KVU1_9HEXA</name>
<dbReference type="EMBL" id="CAJVCH010246859">
    <property type="protein sequence ID" value="CAG7733315.1"/>
    <property type="molecule type" value="Genomic_DNA"/>
</dbReference>
<reference evidence="1" key="1">
    <citation type="submission" date="2021-06" db="EMBL/GenBank/DDBJ databases">
        <authorList>
            <person name="Hodson N. C."/>
            <person name="Mongue J. A."/>
            <person name="Jaron S. K."/>
        </authorList>
    </citation>
    <scope>NUCLEOTIDE SEQUENCE</scope>
</reference>
<feature type="non-terminal residue" evidence="1">
    <location>
        <position position="1"/>
    </location>
</feature>
<proteinExistence type="predicted"/>